<name>A0A8H6EAW9_PETAA</name>
<evidence type="ECO:0000313" key="1">
    <source>
        <dbReference type="EMBL" id="KAF5865128.1"/>
    </source>
</evidence>
<dbReference type="EMBL" id="SPNV01000024">
    <property type="protein sequence ID" value="KAF5865128.1"/>
    <property type="molecule type" value="Genomic_DNA"/>
</dbReference>
<protein>
    <submittedName>
        <fullName evidence="1">Uncharacterized protein</fullName>
    </submittedName>
</protein>
<proteinExistence type="predicted"/>
<comment type="caution">
    <text evidence="1">The sequence shown here is derived from an EMBL/GenBank/DDBJ whole genome shotgun (WGS) entry which is preliminary data.</text>
</comment>
<gene>
    <name evidence="1" type="ORF">ETB97_005369</name>
</gene>
<evidence type="ECO:0000313" key="2">
    <source>
        <dbReference type="Proteomes" id="UP000541154"/>
    </source>
</evidence>
<dbReference type="AlphaFoldDB" id="A0A8H6EAW9"/>
<reference evidence="1 2" key="1">
    <citation type="submission" date="2019-04" db="EMBL/GenBank/DDBJ databases">
        <title>Aspergillus burnettii sp. nov., novel species from soil in southeast Queensland.</title>
        <authorList>
            <person name="Gilchrist C.L.M."/>
            <person name="Pitt J.I."/>
            <person name="Lange L."/>
            <person name="Lacey H.J."/>
            <person name="Vuong D."/>
            <person name="Midgley D.J."/>
            <person name="Greenfield P."/>
            <person name="Bradbury M."/>
            <person name="Lacey E."/>
            <person name="Busk P.K."/>
            <person name="Pilgaard B."/>
            <person name="Chooi Y.H."/>
            <person name="Piggott A.M."/>
        </authorList>
    </citation>
    <scope>NUCLEOTIDE SEQUENCE [LARGE SCALE GENOMIC DNA]</scope>
    <source>
        <strain evidence="1 2">FRR 5400</strain>
    </source>
</reference>
<sequence>MRDCPRLADLCSSNLQWMQQTNGLHSRAHACPTDTLGDQQFKSLLLYLADIHLIIQLQAQLMKDPVCLAGIRLPGTLQVLLIAGSVSPVDIRPVEEPAAQGMEDPLSPTDIYLVAQLKGPQMKDSIH</sequence>
<organism evidence="1 2">
    <name type="scientific">Petromyces alliaceus</name>
    <name type="common">Aspergillus alliaceus</name>
    <dbReference type="NCBI Taxonomy" id="209559"/>
    <lineage>
        <taxon>Eukaryota</taxon>
        <taxon>Fungi</taxon>
        <taxon>Dikarya</taxon>
        <taxon>Ascomycota</taxon>
        <taxon>Pezizomycotina</taxon>
        <taxon>Eurotiomycetes</taxon>
        <taxon>Eurotiomycetidae</taxon>
        <taxon>Eurotiales</taxon>
        <taxon>Aspergillaceae</taxon>
        <taxon>Aspergillus</taxon>
        <taxon>Aspergillus subgen. Circumdati</taxon>
    </lineage>
</organism>
<keyword evidence="2" id="KW-1185">Reference proteome</keyword>
<accession>A0A8H6EAW9</accession>
<dbReference type="Proteomes" id="UP000541154">
    <property type="component" value="Unassembled WGS sequence"/>
</dbReference>